<dbReference type="Gene3D" id="3.30.10.10">
    <property type="entry name" value="Trypsin Inhibitor V, subunit A"/>
    <property type="match status" value="1"/>
</dbReference>
<dbReference type="Pfam" id="PF11720">
    <property type="entry name" value="Inhibitor_I78"/>
    <property type="match status" value="1"/>
</dbReference>
<dbReference type="InterPro" id="IPR021719">
    <property type="entry name" value="Prot_inh_I78"/>
</dbReference>
<comment type="caution">
    <text evidence="1">The sequence shown here is derived from an EMBL/GenBank/DDBJ whole genome shotgun (WGS) entry which is preliminary data.</text>
</comment>
<dbReference type="EMBL" id="PVTD01000003">
    <property type="protein sequence ID" value="PRY24175.1"/>
    <property type="molecule type" value="Genomic_DNA"/>
</dbReference>
<dbReference type="RefSeq" id="WP_106204563.1">
    <property type="nucleotide sequence ID" value="NZ_PVTD01000003.1"/>
</dbReference>
<evidence type="ECO:0000313" key="2">
    <source>
        <dbReference type="Proteomes" id="UP000239480"/>
    </source>
</evidence>
<evidence type="ECO:0000313" key="1">
    <source>
        <dbReference type="EMBL" id="PRY24175.1"/>
    </source>
</evidence>
<dbReference type="PROSITE" id="PS51257">
    <property type="entry name" value="PROKAR_LIPOPROTEIN"/>
    <property type="match status" value="1"/>
</dbReference>
<name>A0A2T0RSK0_9RHOB</name>
<accession>A0A2T0RSK0</accession>
<keyword evidence="2" id="KW-1185">Reference proteome</keyword>
<protein>
    <submittedName>
        <fullName evidence="1">Peptidase inhibitor I78 family protein</fullName>
    </submittedName>
</protein>
<proteinExistence type="predicted"/>
<sequence>MDRRIWGIAALVALAGCADPSSQPVTEEMFGTDPTVTGTLPAAGTTTVAPLDGTGQTTDPAAAAAAATAGGDPFATVQTSDASGLTERLPDTCKLAEFQQFNNQNAATVEAAGIAAPYRVIAPNTIVTQEYNPMRVNFYLGGNGRVNRISCG</sequence>
<dbReference type="AlphaFoldDB" id="A0A2T0RSK0"/>
<dbReference type="OrthoDB" id="8724542at2"/>
<dbReference type="Proteomes" id="UP000239480">
    <property type="component" value="Unassembled WGS sequence"/>
</dbReference>
<reference evidence="1 2" key="1">
    <citation type="submission" date="2018-03" db="EMBL/GenBank/DDBJ databases">
        <title>Genomic Encyclopedia of Archaeal and Bacterial Type Strains, Phase II (KMG-II): from individual species to whole genera.</title>
        <authorList>
            <person name="Goeker M."/>
        </authorList>
    </citation>
    <scope>NUCLEOTIDE SEQUENCE [LARGE SCALE GENOMIC DNA]</scope>
    <source>
        <strain evidence="1 2">DSM 29328</strain>
    </source>
</reference>
<organism evidence="1 2">
    <name type="scientific">Aliiruegeria haliotis</name>
    <dbReference type="NCBI Taxonomy" id="1280846"/>
    <lineage>
        <taxon>Bacteria</taxon>
        <taxon>Pseudomonadati</taxon>
        <taxon>Pseudomonadota</taxon>
        <taxon>Alphaproteobacteria</taxon>
        <taxon>Rhodobacterales</taxon>
        <taxon>Roseobacteraceae</taxon>
        <taxon>Aliiruegeria</taxon>
    </lineage>
</organism>
<gene>
    <name evidence="1" type="ORF">CLV78_10339</name>
</gene>